<dbReference type="GO" id="GO:0008616">
    <property type="term" value="P:tRNA queuosine(34) biosynthetic process"/>
    <property type="evidence" value="ECO:0007669"/>
    <property type="project" value="UniProtKB-UniRule"/>
</dbReference>
<accession>A0A6J4HTZ6</accession>
<name>A0A6J4HTZ6_9PROT</name>
<dbReference type="InterPro" id="IPR018317">
    <property type="entry name" value="QueC"/>
</dbReference>
<evidence type="ECO:0000256" key="7">
    <source>
        <dbReference type="ARBA" id="ARBA00022840"/>
    </source>
</evidence>
<dbReference type="Pfam" id="PF06508">
    <property type="entry name" value="QueC"/>
    <property type="match status" value="1"/>
</dbReference>
<dbReference type="CDD" id="cd01995">
    <property type="entry name" value="QueC-like"/>
    <property type="match status" value="1"/>
</dbReference>
<sequence length="240" mass="26712">MIRDDAALVLFSGGQDSATCLAWALDRFPHVETIGFDYGQRHKVELEVRQAFRARLLRENPGWAARLGEDHLLALDALRAVSDTALTRETGIAMQADGLPNTFVPGRNLLFLTFAAALAYRRGLKHLVAGMCETDYSGYPDCRDDTLKALQVAINLGMDRRFVLHTPLMWRDKAATWALAERLGGAALVEAIREDTHSCYLGDRNRLHDWGYGCGTCPACELRRGGWDRWRNRPGEAGGP</sequence>
<evidence type="ECO:0000256" key="3">
    <source>
        <dbReference type="ARBA" id="ARBA00022723"/>
    </source>
</evidence>
<organism evidence="12">
    <name type="scientific">uncultured Craurococcus sp</name>
    <dbReference type="NCBI Taxonomy" id="1135998"/>
    <lineage>
        <taxon>Bacteria</taxon>
        <taxon>Pseudomonadati</taxon>
        <taxon>Pseudomonadota</taxon>
        <taxon>Alphaproteobacteria</taxon>
        <taxon>Acetobacterales</taxon>
        <taxon>Acetobacteraceae</taxon>
        <taxon>Craurococcus</taxon>
        <taxon>environmental samples</taxon>
    </lineage>
</organism>
<dbReference type="GO" id="GO:0016879">
    <property type="term" value="F:ligase activity, forming carbon-nitrogen bonds"/>
    <property type="evidence" value="ECO:0007669"/>
    <property type="project" value="UniProtKB-UniRule"/>
</dbReference>
<evidence type="ECO:0000256" key="10">
    <source>
        <dbReference type="ARBA" id="ARBA00047890"/>
    </source>
</evidence>
<dbReference type="EC" id="6.3.4.20" evidence="9 11"/>
<dbReference type="SUPFAM" id="SSF52402">
    <property type="entry name" value="Adenine nucleotide alpha hydrolases-like"/>
    <property type="match status" value="1"/>
</dbReference>
<evidence type="ECO:0000256" key="4">
    <source>
        <dbReference type="ARBA" id="ARBA00022741"/>
    </source>
</evidence>
<feature type="binding site" evidence="11">
    <location>
        <position position="214"/>
    </location>
    <ligand>
        <name>Zn(2+)</name>
        <dbReference type="ChEBI" id="CHEBI:29105"/>
    </ligand>
</feature>
<evidence type="ECO:0000256" key="5">
    <source>
        <dbReference type="ARBA" id="ARBA00022785"/>
    </source>
</evidence>
<reference evidence="12" key="1">
    <citation type="submission" date="2020-02" db="EMBL/GenBank/DDBJ databases">
        <authorList>
            <person name="Meier V. D."/>
        </authorList>
    </citation>
    <scope>NUCLEOTIDE SEQUENCE</scope>
    <source>
        <strain evidence="12">AVDCRST_MAG27</strain>
    </source>
</reference>
<keyword evidence="3 11" id="KW-0479">Metal-binding</keyword>
<comment type="cofactor">
    <cofactor evidence="11">
        <name>Zn(2+)</name>
        <dbReference type="ChEBI" id="CHEBI:29105"/>
    </cofactor>
    <text evidence="11">Binds 1 zinc ion per subunit.</text>
</comment>
<evidence type="ECO:0000256" key="8">
    <source>
        <dbReference type="ARBA" id="ARBA00037993"/>
    </source>
</evidence>
<dbReference type="NCBIfam" id="TIGR00364">
    <property type="entry name" value="7-cyano-7-deazaguanine synthase QueC"/>
    <property type="match status" value="1"/>
</dbReference>
<evidence type="ECO:0000256" key="6">
    <source>
        <dbReference type="ARBA" id="ARBA00022833"/>
    </source>
</evidence>
<keyword evidence="2 11" id="KW-0436">Ligase</keyword>
<evidence type="ECO:0000313" key="12">
    <source>
        <dbReference type="EMBL" id="CAA9233758.1"/>
    </source>
</evidence>
<dbReference type="GO" id="GO:0005524">
    <property type="term" value="F:ATP binding"/>
    <property type="evidence" value="ECO:0007669"/>
    <property type="project" value="UniProtKB-UniRule"/>
</dbReference>
<evidence type="ECO:0000256" key="9">
    <source>
        <dbReference type="ARBA" id="ARBA00039149"/>
    </source>
</evidence>
<gene>
    <name evidence="11" type="primary">queC</name>
    <name evidence="12" type="ORF">AVDCRST_MAG27-2145</name>
</gene>
<comment type="function">
    <text evidence="11">Catalyzes the ATP-dependent conversion of 7-carboxy-7-deazaguanine (CDG) to 7-cyano-7-deazaguanine (preQ(0)).</text>
</comment>
<feature type="binding site" evidence="11">
    <location>
        <position position="217"/>
    </location>
    <ligand>
        <name>Zn(2+)</name>
        <dbReference type="ChEBI" id="CHEBI:29105"/>
    </ligand>
</feature>
<feature type="binding site" evidence="11">
    <location>
        <position position="220"/>
    </location>
    <ligand>
        <name>Zn(2+)</name>
        <dbReference type="ChEBI" id="CHEBI:29105"/>
    </ligand>
</feature>
<keyword evidence="5 11" id="KW-0671">Queuosine biosynthesis</keyword>
<comment type="catalytic activity">
    <reaction evidence="10 11">
        <text>7-carboxy-7-carbaguanine + NH4(+) + 2 ATP = 7-cyano-7-carbaguanine + 2 AMP + 2 diphosphate + 2 H(+)</text>
        <dbReference type="Rhea" id="RHEA:27982"/>
        <dbReference type="ChEBI" id="CHEBI:15378"/>
        <dbReference type="ChEBI" id="CHEBI:28938"/>
        <dbReference type="ChEBI" id="CHEBI:30616"/>
        <dbReference type="ChEBI" id="CHEBI:33019"/>
        <dbReference type="ChEBI" id="CHEBI:45075"/>
        <dbReference type="ChEBI" id="CHEBI:61036"/>
        <dbReference type="ChEBI" id="CHEBI:456215"/>
        <dbReference type="EC" id="6.3.4.20"/>
    </reaction>
</comment>
<dbReference type="GO" id="GO:0008270">
    <property type="term" value="F:zinc ion binding"/>
    <property type="evidence" value="ECO:0007669"/>
    <property type="project" value="UniProtKB-UniRule"/>
</dbReference>
<protein>
    <recommendedName>
        <fullName evidence="9 11">7-cyano-7-deazaguanine synthase</fullName>
        <ecNumber evidence="9 11">6.3.4.20</ecNumber>
    </recommendedName>
    <alternativeName>
        <fullName evidence="11">7-cyano-7-carbaguanine synthase</fullName>
    </alternativeName>
    <alternativeName>
        <fullName evidence="11">PreQ(0) synthase</fullName>
    </alternativeName>
    <alternativeName>
        <fullName evidence="11">Queuosine biosynthesis protein QueC</fullName>
    </alternativeName>
</protein>
<dbReference type="EMBL" id="CADCTD010000049">
    <property type="protein sequence ID" value="CAA9233758.1"/>
    <property type="molecule type" value="Genomic_DNA"/>
</dbReference>
<dbReference type="UniPathway" id="UPA00391"/>
<dbReference type="PANTHER" id="PTHR42914:SF1">
    <property type="entry name" value="7-CYANO-7-DEAZAGUANINE SYNTHASE"/>
    <property type="match status" value="1"/>
</dbReference>
<dbReference type="PIRSF" id="PIRSF006293">
    <property type="entry name" value="ExsB"/>
    <property type="match status" value="1"/>
</dbReference>
<dbReference type="Gene3D" id="3.40.50.620">
    <property type="entry name" value="HUPs"/>
    <property type="match status" value="1"/>
</dbReference>
<dbReference type="PANTHER" id="PTHR42914">
    <property type="entry name" value="7-CYANO-7-DEAZAGUANINE SYNTHASE"/>
    <property type="match status" value="1"/>
</dbReference>
<dbReference type="HAMAP" id="MF_01633">
    <property type="entry name" value="QueC"/>
    <property type="match status" value="1"/>
</dbReference>
<dbReference type="InterPro" id="IPR014729">
    <property type="entry name" value="Rossmann-like_a/b/a_fold"/>
</dbReference>
<keyword evidence="7 11" id="KW-0067">ATP-binding</keyword>
<feature type="binding site" evidence="11">
    <location>
        <position position="199"/>
    </location>
    <ligand>
        <name>Zn(2+)</name>
        <dbReference type="ChEBI" id="CHEBI:29105"/>
    </ligand>
</feature>
<keyword evidence="6 11" id="KW-0862">Zinc</keyword>
<feature type="binding site" evidence="11">
    <location>
        <begin position="11"/>
        <end position="21"/>
    </location>
    <ligand>
        <name>ATP</name>
        <dbReference type="ChEBI" id="CHEBI:30616"/>
    </ligand>
</feature>
<comment type="pathway">
    <text evidence="1 11">Purine metabolism; 7-cyano-7-deazaguanine biosynthesis.</text>
</comment>
<dbReference type="AlphaFoldDB" id="A0A6J4HTZ6"/>
<keyword evidence="4 11" id="KW-0547">Nucleotide-binding</keyword>
<comment type="similarity">
    <text evidence="8 11">Belongs to the QueC family.</text>
</comment>
<evidence type="ECO:0000256" key="11">
    <source>
        <dbReference type="HAMAP-Rule" id="MF_01633"/>
    </source>
</evidence>
<evidence type="ECO:0000256" key="2">
    <source>
        <dbReference type="ARBA" id="ARBA00022598"/>
    </source>
</evidence>
<evidence type="ECO:0000256" key="1">
    <source>
        <dbReference type="ARBA" id="ARBA00005061"/>
    </source>
</evidence>
<proteinExistence type="inferred from homology"/>